<dbReference type="SMART" id="SM00304">
    <property type="entry name" value="HAMP"/>
    <property type="match status" value="1"/>
</dbReference>
<evidence type="ECO:0000256" key="4">
    <source>
        <dbReference type="ARBA" id="ARBA00022989"/>
    </source>
</evidence>
<organism evidence="10 11">
    <name type="scientific">Candidatus Wallbacteria bacterium GWC2_49_35</name>
    <dbReference type="NCBI Taxonomy" id="1817813"/>
    <lineage>
        <taxon>Bacteria</taxon>
        <taxon>Candidatus Walliibacteriota</taxon>
    </lineage>
</organism>
<dbReference type="Pfam" id="PF17202">
    <property type="entry name" value="sCache_3_3"/>
    <property type="match status" value="1"/>
</dbReference>
<dbReference type="Pfam" id="PF13185">
    <property type="entry name" value="GAF_2"/>
    <property type="match status" value="1"/>
</dbReference>
<dbReference type="EMBL" id="MGFH01000208">
    <property type="protein sequence ID" value="OGM02442.1"/>
    <property type="molecule type" value="Genomic_DNA"/>
</dbReference>
<comment type="caution">
    <text evidence="10">The sequence shown here is derived from an EMBL/GenBank/DDBJ whole genome shotgun (WGS) entry which is preliminary data.</text>
</comment>
<accession>A0A1F7WHX7</accession>
<feature type="region of interest" description="Disordered" evidence="6">
    <location>
        <begin position="699"/>
        <end position="731"/>
    </location>
</feature>
<dbReference type="InterPro" id="IPR003018">
    <property type="entry name" value="GAF"/>
</dbReference>
<dbReference type="SUPFAM" id="SSF158472">
    <property type="entry name" value="HAMP domain-like"/>
    <property type="match status" value="1"/>
</dbReference>
<evidence type="ECO:0000256" key="1">
    <source>
        <dbReference type="ARBA" id="ARBA00004651"/>
    </source>
</evidence>
<keyword evidence="4 7" id="KW-1133">Transmembrane helix</keyword>
<dbReference type="CDD" id="cd01949">
    <property type="entry name" value="GGDEF"/>
    <property type="match status" value="1"/>
</dbReference>
<evidence type="ECO:0000259" key="8">
    <source>
        <dbReference type="PROSITE" id="PS50885"/>
    </source>
</evidence>
<feature type="domain" description="HAMP" evidence="8">
    <location>
        <begin position="318"/>
        <end position="370"/>
    </location>
</feature>
<dbReference type="GO" id="GO:0043709">
    <property type="term" value="P:cell adhesion involved in single-species biofilm formation"/>
    <property type="evidence" value="ECO:0007669"/>
    <property type="project" value="TreeGrafter"/>
</dbReference>
<comment type="subcellular location">
    <subcellularLocation>
        <location evidence="1">Cell membrane</location>
        <topology evidence="1">Multi-pass membrane protein</topology>
    </subcellularLocation>
</comment>
<dbReference type="Gene3D" id="3.30.450.40">
    <property type="match status" value="1"/>
</dbReference>
<feature type="transmembrane region" description="Helical" evidence="7">
    <location>
        <begin position="294"/>
        <end position="316"/>
    </location>
</feature>
<feature type="transmembrane region" description="Helical" evidence="7">
    <location>
        <begin position="6"/>
        <end position="28"/>
    </location>
</feature>
<sequence>MNLKLSHKIILNFAVVLIIPMLLSVYLVSSDLAERSEREIDGQLAFTTKIVNRFFYRSLNTIQLQLNLLAETEKFRSALEKGEAGEITAVIKNWESKLNYSFIDVYSRKNSAAAAPNDSHGADSYEVFTSVHKTKFSPALTPSAEILGRVARGRNHSSIVFAGEQKAYFRCVIKTLENLRSSSSFIISVCVPIPNDSIDAIKDITNIDVTIYDENIAVLSTRFDPAGKRTTGVKISPEAVAALEKETSYRTSEKFLSEHTMNVYSKILDQDKSFRGYMCVIVPRELFAMASMYVINNLYIIMAISLLLATMSGYLLSSNIAAPLKEFAKIAHITSEGDFKQKVNIERSDEIGELATAFNKMGDKLDRYNESLKRKMFEVTTLYEVSQSMNFLNNKDQLLTIILTKMIDALNAEKGSIMLYNAEECLISCEMAVGYPGKFERRVKFAPGEGKAGQAFSTGNTIISNDIQSDSSFVRTQSTHNTDNVTRNMMCVPMKTKDEAIGVINIVNKKGGEGFNDDDKALAASLCTQAAMTIENARLYELSITDGMTRLYIHRFFQIRLDEEIKRSKRYSAPLSLVMTDIDHFKKFNDTYGHQVGDMVLIKVADIIRETIRNEVDIACRYGGEEFAIIAPQTGLEDAKRMAERIRIAVENAELAGPNGKSLKITLSLGISTYPINSTEKKDLILKADSAMYHSKENGRNMATHFSEVPETESKGGASKTESEGRPPARK</sequence>
<dbReference type="STRING" id="1817813.A2008_13860"/>
<feature type="domain" description="GGDEF" evidence="9">
    <location>
        <begin position="573"/>
        <end position="708"/>
    </location>
</feature>
<dbReference type="InterPro" id="IPR029016">
    <property type="entry name" value="GAF-like_dom_sf"/>
</dbReference>
<evidence type="ECO:0000313" key="10">
    <source>
        <dbReference type="EMBL" id="OGM02442.1"/>
    </source>
</evidence>
<evidence type="ECO:0000259" key="9">
    <source>
        <dbReference type="PROSITE" id="PS50887"/>
    </source>
</evidence>
<keyword evidence="3 7" id="KW-0812">Transmembrane</keyword>
<dbReference type="InterPro" id="IPR029787">
    <property type="entry name" value="Nucleotide_cyclase"/>
</dbReference>
<dbReference type="PROSITE" id="PS50887">
    <property type="entry name" value="GGDEF"/>
    <property type="match status" value="1"/>
</dbReference>
<dbReference type="GO" id="GO:1902201">
    <property type="term" value="P:negative regulation of bacterial-type flagellum-dependent cell motility"/>
    <property type="evidence" value="ECO:0007669"/>
    <property type="project" value="TreeGrafter"/>
</dbReference>
<dbReference type="GO" id="GO:0052621">
    <property type="term" value="F:diguanylate cyclase activity"/>
    <property type="evidence" value="ECO:0007669"/>
    <property type="project" value="TreeGrafter"/>
</dbReference>
<dbReference type="CDD" id="cd06225">
    <property type="entry name" value="HAMP"/>
    <property type="match status" value="1"/>
</dbReference>
<evidence type="ECO:0000256" key="5">
    <source>
        <dbReference type="ARBA" id="ARBA00023136"/>
    </source>
</evidence>
<dbReference type="NCBIfam" id="TIGR00254">
    <property type="entry name" value="GGDEF"/>
    <property type="match status" value="1"/>
</dbReference>
<evidence type="ECO:0000256" key="2">
    <source>
        <dbReference type="ARBA" id="ARBA00022475"/>
    </source>
</evidence>
<dbReference type="InterPro" id="IPR033463">
    <property type="entry name" value="sCache_3"/>
</dbReference>
<feature type="compositionally biased region" description="Basic and acidic residues" evidence="6">
    <location>
        <begin position="721"/>
        <end position="731"/>
    </location>
</feature>
<dbReference type="SMART" id="SM00065">
    <property type="entry name" value="GAF"/>
    <property type="match status" value="1"/>
</dbReference>
<evidence type="ECO:0000256" key="6">
    <source>
        <dbReference type="SAM" id="MobiDB-lite"/>
    </source>
</evidence>
<dbReference type="PROSITE" id="PS50885">
    <property type="entry name" value="HAMP"/>
    <property type="match status" value="1"/>
</dbReference>
<dbReference type="Gene3D" id="3.30.70.270">
    <property type="match status" value="1"/>
</dbReference>
<reference evidence="10 11" key="1">
    <citation type="journal article" date="2016" name="Nat. Commun.">
        <title>Thousands of microbial genomes shed light on interconnected biogeochemical processes in an aquifer system.</title>
        <authorList>
            <person name="Anantharaman K."/>
            <person name="Brown C.T."/>
            <person name="Hug L.A."/>
            <person name="Sharon I."/>
            <person name="Castelle C.J."/>
            <person name="Probst A.J."/>
            <person name="Thomas B.C."/>
            <person name="Singh A."/>
            <person name="Wilkins M.J."/>
            <person name="Karaoz U."/>
            <person name="Brodie E.L."/>
            <person name="Williams K.H."/>
            <person name="Hubbard S.S."/>
            <person name="Banfield J.F."/>
        </authorList>
    </citation>
    <scope>NUCLEOTIDE SEQUENCE [LARGE SCALE GENOMIC DNA]</scope>
</reference>
<dbReference type="Pfam" id="PF00990">
    <property type="entry name" value="GGDEF"/>
    <property type="match status" value="1"/>
</dbReference>
<dbReference type="InterPro" id="IPR050469">
    <property type="entry name" value="Diguanylate_Cyclase"/>
</dbReference>
<dbReference type="SUPFAM" id="SSF55073">
    <property type="entry name" value="Nucleotide cyclase"/>
    <property type="match status" value="1"/>
</dbReference>
<dbReference type="AlphaFoldDB" id="A0A1F7WHX7"/>
<dbReference type="PANTHER" id="PTHR45138">
    <property type="entry name" value="REGULATORY COMPONENTS OF SENSORY TRANSDUCTION SYSTEM"/>
    <property type="match status" value="1"/>
</dbReference>
<dbReference type="InterPro" id="IPR000160">
    <property type="entry name" value="GGDEF_dom"/>
</dbReference>
<dbReference type="FunFam" id="3.30.70.270:FF:000001">
    <property type="entry name" value="Diguanylate cyclase domain protein"/>
    <property type="match status" value="1"/>
</dbReference>
<dbReference type="InterPro" id="IPR043128">
    <property type="entry name" value="Rev_trsase/Diguanyl_cyclase"/>
</dbReference>
<dbReference type="InterPro" id="IPR003660">
    <property type="entry name" value="HAMP_dom"/>
</dbReference>
<evidence type="ECO:0000313" key="11">
    <source>
        <dbReference type="Proteomes" id="UP000178735"/>
    </source>
</evidence>
<gene>
    <name evidence="10" type="ORF">A2008_13860</name>
</gene>
<dbReference type="Pfam" id="PF00672">
    <property type="entry name" value="HAMP"/>
    <property type="match status" value="1"/>
</dbReference>
<keyword evidence="2" id="KW-1003">Cell membrane</keyword>
<keyword evidence="5 7" id="KW-0472">Membrane</keyword>
<dbReference type="SUPFAM" id="SSF55781">
    <property type="entry name" value="GAF domain-like"/>
    <property type="match status" value="1"/>
</dbReference>
<dbReference type="Gene3D" id="6.10.340.10">
    <property type="match status" value="1"/>
</dbReference>
<evidence type="ECO:0000256" key="7">
    <source>
        <dbReference type="SAM" id="Phobius"/>
    </source>
</evidence>
<dbReference type="GO" id="GO:0005886">
    <property type="term" value="C:plasma membrane"/>
    <property type="evidence" value="ECO:0007669"/>
    <property type="project" value="UniProtKB-SubCell"/>
</dbReference>
<dbReference type="SMART" id="SM00267">
    <property type="entry name" value="GGDEF"/>
    <property type="match status" value="1"/>
</dbReference>
<dbReference type="PANTHER" id="PTHR45138:SF9">
    <property type="entry name" value="DIGUANYLATE CYCLASE DGCM-RELATED"/>
    <property type="match status" value="1"/>
</dbReference>
<dbReference type="Proteomes" id="UP000178735">
    <property type="component" value="Unassembled WGS sequence"/>
</dbReference>
<evidence type="ECO:0008006" key="12">
    <source>
        <dbReference type="Google" id="ProtNLM"/>
    </source>
</evidence>
<proteinExistence type="predicted"/>
<evidence type="ECO:0000256" key="3">
    <source>
        <dbReference type="ARBA" id="ARBA00022692"/>
    </source>
</evidence>
<name>A0A1F7WHX7_9BACT</name>
<dbReference type="GO" id="GO:0007165">
    <property type="term" value="P:signal transduction"/>
    <property type="evidence" value="ECO:0007669"/>
    <property type="project" value="InterPro"/>
</dbReference>
<protein>
    <recommendedName>
        <fullName evidence="12">Diguanylate cyclase</fullName>
    </recommendedName>
</protein>